<evidence type="ECO:0000256" key="1">
    <source>
        <dbReference type="ARBA" id="ARBA00004123"/>
    </source>
</evidence>
<evidence type="ECO:0000256" key="6">
    <source>
        <dbReference type="ARBA" id="ARBA00023242"/>
    </source>
</evidence>
<dbReference type="RefSeq" id="XP_016511480.1">
    <property type="nucleotide sequence ID" value="XM_016655994.2"/>
</dbReference>
<protein>
    <submittedName>
        <fullName evidence="10">Auxin response factor 7-like isoform X1</fullName>
    </submittedName>
    <submittedName>
        <fullName evidence="10">Auxin response factor 7-like isoform X3</fullName>
    </submittedName>
</protein>
<dbReference type="CDD" id="cd10017">
    <property type="entry name" value="B3_DNA"/>
    <property type="match status" value="1"/>
</dbReference>
<dbReference type="GO" id="GO:0005634">
    <property type="term" value="C:nucleus"/>
    <property type="evidence" value="ECO:0007669"/>
    <property type="project" value="UniProtKB-SubCell"/>
</dbReference>
<reference evidence="9" key="1">
    <citation type="journal article" date="2014" name="Nat. Commun.">
        <title>The tobacco genome sequence and its comparison with those of tomato and potato.</title>
        <authorList>
            <person name="Sierro N."/>
            <person name="Battey J.N."/>
            <person name="Ouadi S."/>
            <person name="Bakaher N."/>
            <person name="Bovet L."/>
            <person name="Willig A."/>
            <person name="Goepfert S."/>
            <person name="Peitsch M.C."/>
            <person name="Ivanov N.V."/>
        </authorList>
    </citation>
    <scope>NUCLEOTIDE SEQUENCE [LARGE SCALE GENOMIC DNA]</scope>
</reference>
<keyword evidence="5" id="KW-0804">Transcription</keyword>
<dbReference type="GO" id="GO:0006355">
    <property type="term" value="P:regulation of DNA-templated transcription"/>
    <property type="evidence" value="ECO:0007669"/>
    <property type="project" value="InterPro"/>
</dbReference>
<evidence type="ECO:0000259" key="8">
    <source>
        <dbReference type="PROSITE" id="PS50863"/>
    </source>
</evidence>
<dbReference type="GeneID" id="107828642"/>
<evidence type="ECO:0000313" key="9">
    <source>
        <dbReference type="Proteomes" id="UP000790787"/>
    </source>
</evidence>
<dbReference type="Pfam" id="PF02362">
    <property type="entry name" value="B3"/>
    <property type="match status" value="1"/>
</dbReference>
<dbReference type="InterPro" id="IPR003340">
    <property type="entry name" value="B3_DNA-bd"/>
</dbReference>
<dbReference type="AlphaFoldDB" id="A0A1S4DDF7"/>
<comment type="similarity">
    <text evidence="2">Belongs to the ARF family.</text>
</comment>
<keyword evidence="6" id="KW-0539">Nucleus</keyword>
<gene>
    <name evidence="10" type="primary">LOC107828642</name>
    <name evidence="10" type="synonym">NtWAF</name>
</gene>
<evidence type="ECO:0000256" key="7">
    <source>
        <dbReference type="ARBA" id="ARBA00023294"/>
    </source>
</evidence>
<keyword evidence="4" id="KW-0238">DNA-binding</keyword>
<organism evidence="9 10">
    <name type="scientific">Nicotiana tabacum</name>
    <name type="common">Common tobacco</name>
    <dbReference type="NCBI Taxonomy" id="4097"/>
    <lineage>
        <taxon>Eukaryota</taxon>
        <taxon>Viridiplantae</taxon>
        <taxon>Streptophyta</taxon>
        <taxon>Embryophyta</taxon>
        <taxon>Tracheophyta</taxon>
        <taxon>Spermatophyta</taxon>
        <taxon>Magnoliopsida</taxon>
        <taxon>eudicotyledons</taxon>
        <taxon>Gunneridae</taxon>
        <taxon>Pentapetalae</taxon>
        <taxon>asterids</taxon>
        <taxon>lamiids</taxon>
        <taxon>Solanales</taxon>
        <taxon>Solanaceae</taxon>
        <taxon>Nicotianoideae</taxon>
        <taxon>Nicotianeae</taxon>
        <taxon>Nicotiana</taxon>
    </lineage>
</organism>
<keyword evidence="9" id="KW-1185">Reference proteome</keyword>
<feature type="domain" description="TF-B3" evidence="8">
    <location>
        <begin position="125"/>
        <end position="227"/>
    </location>
</feature>
<evidence type="ECO:0000256" key="4">
    <source>
        <dbReference type="ARBA" id="ARBA00023125"/>
    </source>
</evidence>
<dbReference type="GO" id="GO:0009734">
    <property type="term" value="P:auxin-activated signaling pathway"/>
    <property type="evidence" value="ECO:0007669"/>
    <property type="project" value="UniProtKB-KW"/>
</dbReference>
<keyword evidence="3" id="KW-0805">Transcription regulation</keyword>
<keyword evidence="7" id="KW-0927">Auxin signaling pathway</keyword>
<dbReference type="RefSeq" id="XP_016511480.1">
    <property type="nucleotide sequence ID" value="XM_016655994.1"/>
</dbReference>
<dbReference type="GO" id="GO:0003677">
    <property type="term" value="F:DNA binding"/>
    <property type="evidence" value="ECO:0007669"/>
    <property type="project" value="UniProtKB-KW"/>
</dbReference>
<dbReference type="InterPro" id="IPR015300">
    <property type="entry name" value="DNA-bd_pseudobarrel_sf"/>
</dbReference>
<evidence type="ECO:0000256" key="5">
    <source>
        <dbReference type="ARBA" id="ARBA00023163"/>
    </source>
</evidence>
<dbReference type="Gene3D" id="2.40.330.10">
    <property type="entry name" value="DNA-binding pseudobarrel domain"/>
    <property type="match status" value="1"/>
</dbReference>
<dbReference type="PANTHER" id="PTHR31384">
    <property type="entry name" value="AUXIN RESPONSE FACTOR 4-RELATED"/>
    <property type="match status" value="1"/>
</dbReference>
<evidence type="ECO:0000313" key="10">
    <source>
        <dbReference type="RefSeq" id="XP_016511480.1"/>
    </source>
</evidence>
<reference evidence="10" key="2">
    <citation type="submission" date="2025-08" db="UniProtKB">
        <authorList>
            <consortium name="RefSeq"/>
        </authorList>
    </citation>
    <scope>IDENTIFICATION</scope>
    <source>
        <tissue evidence="10">Leaf</tissue>
    </source>
</reference>
<dbReference type="FunFam" id="2.40.330.10:FF:000001">
    <property type="entry name" value="Auxin response factor"/>
    <property type="match status" value="1"/>
</dbReference>
<dbReference type="PANTHER" id="PTHR31384:SF75">
    <property type="entry name" value="AUXIN RESPONSE FACTOR"/>
    <property type="match status" value="1"/>
</dbReference>
<comment type="subcellular location">
    <subcellularLocation>
        <location evidence="1">Nucleus</location>
    </subcellularLocation>
</comment>
<evidence type="ECO:0000256" key="3">
    <source>
        <dbReference type="ARBA" id="ARBA00023015"/>
    </source>
</evidence>
<name>A0A1S4DDF7_TOBAC</name>
<dbReference type="Proteomes" id="UP000790787">
    <property type="component" value="Chromosome 13"/>
</dbReference>
<sequence>MVDLLGSNSQLKHFEGDNALCREIWRACSGSLLDVPKLGERVHYFPRLHMDQLEQSSNLEWIQGLQLSHLPRKILCRVLHIRLLVEHDTEEVYAETILLPNQEQNEPSTPEFCPLEPPRPQYQSFCKALTTSDIKSNWGLSVHRKDANKCFPPLDMMQEKPTQELIVNDLQGNEWRFKHVFQGQPRRHLLTNGWSTFVTSKKLLAGDLVVFLRDETGKLHVGIRRLSYQCNSVGSSTFSRQSMEGVLAVASHAFATRSLFSVYYKPCYNRSSQFIMSLSNYFEGGNHGPGVGTISRTQHSSLDSHVKRTSGMDQMSFPQGQHKTNLLLEEDQYMQDSEAISNSARPTMMALEIGQQSVESLNNIHHIEDSVLQPHTAVARENNERFIPNETVAIQAQDENFDELFKETDFPDFVNTSLDTITLDWDSDLRSTIQDLFRRSLETDLFHIRATNILPSDVYIFYPKSNSL</sequence>
<dbReference type="SUPFAM" id="SSF101936">
    <property type="entry name" value="DNA-binding pseudobarrel domain"/>
    <property type="match status" value="1"/>
</dbReference>
<dbReference type="OrthoDB" id="1271944at2759"/>
<dbReference type="SMART" id="SM01019">
    <property type="entry name" value="B3"/>
    <property type="match status" value="1"/>
</dbReference>
<evidence type="ECO:0000256" key="2">
    <source>
        <dbReference type="ARBA" id="ARBA00007853"/>
    </source>
</evidence>
<accession>A0A1S4DDF7</accession>
<proteinExistence type="inferred from homology"/>
<dbReference type="PROSITE" id="PS50863">
    <property type="entry name" value="B3"/>
    <property type="match status" value="1"/>
</dbReference>
<dbReference type="InterPro" id="IPR044835">
    <property type="entry name" value="ARF_plant"/>
</dbReference>